<gene>
    <name evidence="1" type="ORF">B0H65DRAFT_252967</name>
</gene>
<accession>A0AAE0MQK2</accession>
<keyword evidence="2" id="KW-1185">Reference proteome</keyword>
<organism evidence="1 2">
    <name type="scientific">Neurospora tetraspora</name>
    <dbReference type="NCBI Taxonomy" id="94610"/>
    <lineage>
        <taxon>Eukaryota</taxon>
        <taxon>Fungi</taxon>
        <taxon>Dikarya</taxon>
        <taxon>Ascomycota</taxon>
        <taxon>Pezizomycotina</taxon>
        <taxon>Sordariomycetes</taxon>
        <taxon>Sordariomycetidae</taxon>
        <taxon>Sordariales</taxon>
        <taxon>Sordariaceae</taxon>
        <taxon>Neurospora</taxon>
    </lineage>
</organism>
<reference evidence="1" key="2">
    <citation type="submission" date="2023-06" db="EMBL/GenBank/DDBJ databases">
        <authorList>
            <consortium name="Lawrence Berkeley National Laboratory"/>
            <person name="Haridas S."/>
            <person name="Hensen N."/>
            <person name="Bonometti L."/>
            <person name="Westerberg I."/>
            <person name="Brannstrom I.O."/>
            <person name="Guillou S."/>
            <person name="Cros-Aarteil S."/>
            <person name="Calhoun S."/>
            <person name="Kuo A."/>
            <person name="Mondo S."/>
            <person name="Pangilinan J."/>
            <person name="Riley R."/>
            <person name="Labutti K."/>
            <person name="Andreopoulos B."/>
            <person name="Lipzen A."/>
            <person name="Chen C."/>
            <person name="Yanf M."/>
            <person name="Daum C."/>
            <person name="Ng V."/>
            <person name="Clum A."/>
            <person name="Steindorff A."/>
            <person name="Ohm R."/>
            <person name="Martin F."/>
            <person name="Silar P."/>
            <person name="Natvig D."/>
            <person name="Lalanne C."/>
            <person name="Gautier V."/>
            <person name="Ament-Velasquez S.L."/>
            <person name="Kruys A."/>
            <person name="Hutchinson M.I."/>
            <person name="Powell A.J."/>
            <person name="Barry K."/>
            <person name="Miller A.N."/>
            <person name="Grigoriev I.V."/>
            <person name="Debuchy R."/>
            <person name="Gladieux P."/>
            <person name="Thoren M.H."/>
            <person name="Johannesson H."/>
        </authorList>
    </citation>
    <scope>NUCLEOTIDE SEQUENCE</scope>
    <source>
        <strain evidence="1">CBS 560.94</strain>
    </source>
</reference>
<reference evidence="1" key="1">
    <citation type="journal article" date="2023" name="Mol. Phylogenet. Evol.">
        <title>Genome-scale phylogeny and comparative genomics of the fungal order Sordariales.</title>
        <authorList>
            <person name="Hensen N."/>
            <person name="Bonometti L."/>
            <person name="Westerberg I."/>
            <person name="Brannstrom I.O."/>
            <person name="Guillou S."/>
            <person name="Cros-Aarteil S."/>
            <person name="Calhoun S."/>
            <person name="Haridas S."/>
            <person name="Kuo A."/>
            <person name="Mondo S."/>
            <person name="Pangilinan J."/>
            <person name="Riley R."/>
            <person name="LaButti K."/>
            <person name="Andreopoulos B."/>
            <person name="Lipzen A."/>
            <person name="Chen C."/>
            <person name="Yan M."/>
            <person name="Daum C."/>
            <person name="Ng V."/>
            <person name="Clum A."/>
            <person name="Steindorff A."/>
            <person name="Ohm R.A."/>
            <person name="Martin F."/>
            <person name="Silar P."/>
            <person name="Natvig D.O."/>
            <person name="Lalanne C."/>
            <person name="Gautier V."/>
            <person name="Ament-Velasquez S.L."/>
            <person name="Kruys A."/>
            <person name="Hutchinson M.I."/>
            <person name="Powell A.J."/>
            <person name="Barry K."/>
            <person name="Miller A.N."/>
            <person name="Grigoriev I.V."/>
            <person name="Debuchy R."/>
            <person name="Gladieux P."/>
            <person name="Hiltunen Thoren M."/>
            <person name="Johannesson H."/>
        </authorList>
    </citation>
    <scope>NUCLEOTIDE SEQUENCE</scope>
    <source>
        <strain evidence="1">CBS 560.94</strain>
    </source>
</reference>
<name>A0AAE0MQK2_9PEZI</name>
<dbReference type="AlphaFoldDB" id="A0AAE0MQK2"/>
<dbReference type="Proteomes" id="UP001278500">
    <property type="component" value="Unassembled WGS sequence"/>
</dbReference>
<evidence type="ECO:0000313" key="1">
    <source>
        <dbReference type="EMBL" id="KAK3340248.1"/>
    </source>
</evidence>
<dbReference type="RefSeq" id="XP_062679190.1">
    <property type="nucleotide sequence ID" value="XM_062822502.1"/>
</dbReference>
<comment type="caution">
    <text evidence="1">The sequence shown here is derived from an EMBL/GenBank/DDBJ whole genome shotgun (WGS) entry which is preliminary data.</text>
</comment>
<sequence length="239" mass="27157">MHPSYTHQLFFPRTMFPIQRTPFRCVAFQIRHSALRDSWRVLGIRCNRFSQDDTQLAEVQTQWVNRVFESLLFLILAQRRFAHVSSLLLLFLSSDTAANGRGSDAPVAVCQSHHVREDRLWITASSPLTSPSKRLENCQGSQSPTKTFWLPDNRLGTAGLGCWVEYSTRAASFTEKVGSRLNTYHDAFAGARNSRSIWKCIPPIWPLIITKSAVSTQGVQVIGLFLEHFGRLISHNLDR</sequence>
<dbReference type="EMBL" id="JAUEPP010000006">
    <property type="protein sequence ID" value="KAK3340248.1"/>
    <property type="molecule type" value="Genomic_DNA"/>
</dbReference>
<dbReference type="GeneID" id="87859656"/>
<evidence type="ECO:0000313" key="2">
    <source>
        <dbReference type="Proteomes" id="UP001278500"/>
    </source>
</evidence>
<proteinExistence type="predicted"/>
<protein>
    <submittedName>
        <fullName evidence="1">Uncharacterized protein</fullName>
    </submittedName>
</protein>